<evidence type="ECO:0000313" key="2">
    <source>
        <dbReference type="Proteomes" id="UP000253094"/>
    </source>
</evidence>
<dbReference type="OrthoDB" id="3543978at2"/>
<keyword evidence="2" id="KW-1185">Reference proteome</keyword>
<protein>
    <submittedName>
        <fullName evidence="1">Uncharacterized protein</fullName>
    </submittedName>
</protein>
<comment type="caution">
    <text evidence="1">The sequence shown here is derived from an EMBL/GenBank/DDBJ whole genome shotgun (WGS) entry which is preliminary data.</text>
</comment>
<reference evidence="1 2" key="1">
    <citation type="submission" date="2018-06" db="EMBL/GenBank/DDBJ databases">
        <title>Sphaerisporangium craniellae sp. nov., isolated from a marine sponge in the South China Sea.</title>
        <authorList>
            <person name="Li L."/>
        </authorList>
    </citation>
    <scope>NUCLEOTIDE SEQUENCE [LARGE SCALE GENOMIC DNA]</scope>
    <source>
        <strain evidence="1 2">CCTCC AA 208026</strain>
    </source>
</reference>
<dbReference type="EMBL" id="QOIL01000034">
    <property type="protein sequence ID" value="RCG19078.1"/>
    <property type="molecule type" value="Genomic_DNA"/>
</dbReference>
<sequence length="70" mass="7953">MRDLDEVLNLGRCTTCGKQIYASRARAKKAAKTFHPDGKLRPYKCGTFWHIGHLSRNRRQGNLHQGGNSE</sequence>
<gene>
    <name evidence="1" type="ORF">DQ384_38010</name>
</gene>
<evidence type="ECO:0000313" key="1">
    <source>
        <dbReference type="EMBL" id="RCG19078.1"/>
    </source>
</evidence>
<organism evidence="1 2">
    <name type="scientific">Sphaerisporangium album</name>
    <dbReference type="NCBI Taxonomy" id="509200"/>
    <lineage>
        <taxon>Bacteria</taxon>
        <taxon>Bacillati</taxon>
        <taxon>Actinomycetota</taxon>
        <taxon>Actinomycetes</taxon>
        <taxon>Streptosporangiales</taxon>
        <taxon>Streptosporangiaceae</taxon>
        <taxon>Sphaerisporangium</taxon>
    </lineage>
</organism>
<dbReference type="Proteomes" id="UP000253094">
    <property type="component" value="Unassembled WGS sequence"/>
</dbReference>
<proteinExistence type="predicted"/>
<accession>A0A367ELU2</accession>
<dbReference type="RefSeq" id="WP_114033733.1">
    <property type="nucleotide sequence ID" value="NZ_QOIL01000034.1"/>
</dbReference>
<name>A0A367ELU2_9ACTN</name>
<dbReference type="AlphaFoldDB" id="A0A367ELU2"/>